<evidence type="ECO:0000259" key="1">
    <source>
        <dbReference type="Pfam" id="PF17775"/>
    </source>
</evidence>
<keyword evidence="3" id="KW-1185">Reference proteome</keyword>
<organism evidence="2 3">
    <name type="scientific">Enteractinococcus coprophilus</name>
    <dbReference type="NCBI Taxonomy" id="1027633"/>
    <lineage>
        <taxon>Bacteria</taxon>
        <taxon>Bacillati</taxon>
        <taxon>Actinomycetota</taxon>
        <taxon>Actinomycetes</taxon>
        <taxon>Micrococcales</taxon>
        <taxon>Micrococcaceae</taxon>
    </lineage>
</organism>
<evidence type="ECO:0000313" key="2">
    <source>
        <dbReference type="EMBL" id="TQL73725.1"/>
    </source>
</evidence>
<dbReference type="Gene3D" id="3.10.450.50">
    <property type="match status" value="1"/>
</dbReference>
<name>A0A543AMG4_9MICC</name>
<dbReference type="InterPro" id="IPR032710">
    <property type="entry name" value="NTF2-like_dom_sf"/>
</dbReference>
<dbReference type="RefSeq" id="WP_141863865.1">
    <property type="nucleotide sequence ID" value="NZ_BAABAN010000017.1"/>
</dbReference>
<sequence length="131" mass="14634">MTVHQDAPCPCGTTARFKDCCAPLLNGAAFPKTAEALMRSRYTAFVIGDDAYLAASWHSATRPADPSAPQGIDWRRLRIRDTVAGGPDDETGEVEFVAHFRTVDGARDFLHERSRFARENDRWVYVDGELF</sequence>
<protein>
    <submittedName>
        <fullName evidence="2">SEC-C motif-containing protein</fullName>
    </submittedName>
</protein>
<dbReference type="Pfam" id="PF17775">
    <property type="entry name" value="YchJ_M-like"/>
    <property type="match status" value="1"/>
</dbReference>
<dbReference type="Proteomes" id="UP000319746">
    <property type="component" value="Unassembled WGS sequence"/>
</dbReference>
<comment type="caution">
    <text evidence="2">The sequence shown here is derived from an EMBL/GenBank/DDBJ whole genome shotgun (WGS) entry which is preliminary data.</text>
</comment>
<accession>A0A543AMG4</accession>
<evidence type="ECO:0000313" key="3">
    <source>
        <dbReference type="Proteomes" id="UP000319746"/>
    </source>
</evidence>
<dbReference type="SUPFAM" id="SSF54427">
    <property type="entry name" value="NTF2-like"/>
    <property type="match status" value="1"/>
</dbReference>
<dbReference type="SUPFAM" id="SSF103642">
    <property type="entry name" value="Sec-C motif"/>
    <property type="match status" value="1"/>
</dbReference>
<dbReference type="InterPro" id="IPR048469">
    <property type="entry name" value="YchJ-like_M"/>
</dbReference>
<reference evidence="2 3" key="1">
    <citation type="submission" date="2019-06" db="EMBL/GenBank/DDBJ databases">
        <title>Sequencing the genomes of 1000 actinobacteria strains.</title>
        <authorList>
            <person name="Klenk H.-P."/>
        </authorList>
    </citation>
    <scope>NUCLEOTIDE SEQUENCE [LARGE SCALE GENOMIC DNA]</scope>
    <source>
        <strain evidence="2 3">DSM 24083</strain>
    </source>
</reference>
<gene>
    <name evidence="2" type="ORF">FB556_0168</name>
</gene>
<proteinExistence type="predicted"/>
<dbReference type="OrthoDB" id="21421at2"/>
<dbReference type="EMBL" id="VFOU01000001">
    <property type="protein sequence ID" value="TQL73725.1"/>
    <property type="molecule type" value="Genomic_DNA"/>
</dbReference>
<feature type="domain" description="YchJ-like middle NTF2-like" evidence="1">
    <location>
        <begin position="33"/>
        <end position="128"/>
    </location>
</feature>
<dbReference type="AlphaFoldDB" id="A0A543AMG4"/>